<proteinExistence type="predicted"/>
<evidence type="ECO:0000313" key="7">
    <source>
        <dbReference type="Proteomes" id="UP000729402"/>
    </source>
</evidence>
<dbReference type="PANTHER" id="PTHR46347">
    <property type="entry name" value="RING/FYVE/PHD ZINC FINGER SUPERFAMILY PROTEIN"/>
    <property type="match status" value="1"/>
</dbReference>
<name>A0A8J6BNU2_ZIZPA</name>
<evidence type="ECO:0000256" key="4">
    <source>
        <dbReference type="SAM" id="MobiDB-lite"/>
    </source>
</evidence>
<dbReference type="Proteomes" id="UP000729402">
    <property type="component" value="Unassembled WGS sequence"/>
</dbReference>
<dbReference type="PROSITE" id="PS51292">
    <property type="entry name" value="ZF_RING_CH"/>
    <property type="match status" value="1"/>
</dbReference>
<comment type="caution">
    <text evidence="6">The sequence shown here is derived from an EMBL/GenBank/DDBJ whole genome shotgun (WGS) entry which is preliminary data.</text>
</comment>
<dbReference type="SMART" id="SM00744">
    <property type="entry name" value="RINGv"/>
    <property type="match status" value="1"/>
</dbReference>
<accession>A0A8J6BNU2</accession>
<keyword evidence="7" id="KW-1185">Reference proteome</keyword>
<feature type="region of interest" description="Disordered" evidence="4">
    <location>
        <begin position="73"/>
        <end position="93"/>
    </location>
</feature>
<evidence type="ECO:0000313" key="6">
    <source>
        <dbReference type="EMBL" id="KAG8088811.1"/>
    </source>
</evidence>
<dbReference type="AlphaFoldDB" id="A0A8J6BNU2"/>
<evidence type="ECO:0000259" key="5">
    <source>
        <dbReference type="PROSITE" id="PS51292"/>
    </source>
</evidence>
<evidence type="ECO:0000256" key="1">
    <source>
        <dbReference type="ARBA" id="ARBA00022723"/>
    </source>
</evidence>
<dbReference type="PANTHER" id="PTHR46347:SF1">
    <property type="entry name" value="RING_FYVE_PHD ZINC FINGER SUPERFAMILY PROTEIN"/>
    <property type="match status" value="1"/>
</dbReference>
<reference evidence="6" key="2">
    <citation type="submission" date="2021-02" db="EMBL/GenBank/DDBJ databases">
        <authorList>
            <person name="Kimball J.A."/>
            <person name="Haas M.W."/>
            <person name="Macchietto M."/>
            <person name="Kono T."/>
            <person name="Duquette J."/>
            <person name="Shao M."/>
        </authorList>
    </citation>
    <scope>NUCLEOTIDE SEQUENCE</scope>
    <source>
        <tissue evidence="6">Fresh leaf tissue</tissue>
    </source>
</reference>
<dbReference type="Pfam" id="PF12906">
    <property type="entry name" value="RINGv"/>
    <property type="match status" value="1"/>
</dbReference>
<dbReference type="GO" id="GO:0008270">
    <property type="term" value="F:zinc ion binding"/>
    <property type="evidence" value="ECO:0007669"/>
    <property type="project" value="UniProtKB-KW"/>
</dbReference>
<dbReference type="InterPro" id="IPR011016">
    <property type="entry name" value="Znf_RING-CH"/>
</dbReference>
<reference evidence="6" key="1">
    <citation type="journal article" date="2021" name="bioRxiv">
        <title>Whole Genome Assembly and Annotation of Northern Wild Rice, Zizania palustris L., Supports a Whole Genome Duplication in the Zizania Genus.</title>
        <authorList>
            <person name="Haas M."/>
            <person name="Kono T."/>
            <person name="Macchietto M."/>
            <person name="Millas R."/>
            <person name="McGilp L."/>
            <person name="Shao M."/>
            <person name="Duquette J."/>
            <person name="Hirsch C.N."/>
            <person name="Kimball J."/>
        </authorList>
    </citation>
    <scope>NUCLEOTIDE SEQUENCE</scope>
    <source>
        <tissue evidence="6">Fresh leaf tissue</tissue>
    </source>
</reference>
<dbReference type="EMBL" id="JAAALK010000081">
    <property type="protein sequence ID" value="KAG8088811.1"/>
    <property type="molecule type" value="Genomic_DNA"/>
</dbReference>
<keyword evidence="3" id="KW-0862">Zinc</keyword>
<feature type="region of interest" description="Disordered" evidence="4">
    <location>
        <begin position="1"/>
        <end position="42"/>
    </location>
</feature>
<dbReference type="OrthoDB" id="613790at2759"/>
<organism evidence="6 7">
    <name type="scientific">Zizania palustris</name>
    <name type="common">Northern wild rice</name>
    <dbReference type="NCBI Taxonomy" id="103762"/>
    <lineage>
        <taxon>Eukaryota</taxon>
        <taxon>Viridiplantae</taxon>
        <taxon>Streptophyta</taxon>
        <taxon>Embryophyta</taxon>
        <taxon>Tracheophyta</taxon>
        <taxon>Spermatophyta</taxon>
        <taxon>Magnoliopsida</taxon>
        <taxon>Liliopsida</taxon>
        <taxon>Poales</taxon>
        <taxon>Poaceae</taxon>
        <taxon>BOP clade</taxon>
        <taxon>Oryzoideae</taxon>
        <taxon>Oryzeae</taxon>
        <taxon>Zizaniinae</taxon>
        <taxon>Zizania</taxon>
    </lineage>
</organism>
<feature type="compositionally biased region" description="Low complexity" evidence="4">
    <location>
        <begin position="18"/>
        <end position="42"/>
    </location>
</feature>
<evidence type="ECO:0000256" key="3">
    <source>
        <dbReference type="ARBA" id="ARBA00022833"/>
    </source>
</evidence>
<dbReference type="CDD" id="cd16495">
    <property type="entry name" value="RING_CH-C4HC3_MARCH"/>
    <property type="match status" value="1"/>
</dbReference>
<evidence type="ECO:0000256" key="2">
    <source>
        <dbReference type="ARBA" id="ARBA00022771"/>
    </source>
</evidence>
<gene>
    <name evidence="6" type="ORF">GUJ93_ZPchr0011g28597</name>
</gene>
<sequence length="192" mass="20786">MSPRRHFSSSSSPPPRCPVAATSAPPLCTSPTAATSSSSSHSDLGLFSPHHLSRLGPPGGIGVAMLLRLQRKAPLRQGSSSPASPLIPPPSKIDIEAGGGDQFQCRICLEADGRDFIAPCKCKGTSKYVHRDCLDHWRVVKLTHYCPMRPRRRHHRPLCCATTKALCTLTRHPPRAQLLSAAACAMRYCPPH</sequence>
<feature type="domain" description="RING-CH-type" evidence="5">
    <location>
        <begin position="97"/>
        <end position="170"/>
    </location>
</feature>
<keyword evidence="2" id="KW-0863">Zinc-finger</keyword>
<keyword evidence="1" id="KW-0479">Metal-binding</keyword>
<protein>
    <recommendedName>
        <fullName evidence="5">RING-CH-type domain-containing protein</fullName>
    </recommendedName>
</protein>